<dbReference type="InterPro" id="IPR025959">
    <property type="entry name" value="Winged_HTH_dom"/>
</dbReference>
<evidence type="ECO:0000313" key="2">
    <source>
        <dbReference type="EMBL" id="MFB5682400.1"/>
    </source>
</evidence>
<organism evidence="2 3">
    <name type="scientific">Paenibacillus terreus</name>
    <dbReference type="NCBI Taxonomy" id="1387834"/>
    <lineage>
        <taxon>Bacteria</taxon>
        <taxon>Bacillati</taxon>
        <taxon>Bacillota</taxon>
        <taxon>Bacilli</taxon>
        <taxon>Bacillales</taxon>
        <taxon>Paenibacillaceae</taxon>
        <taxon>Paenibacillus</taxon>
    </lineage>
</organism>
<dbReference type="Pfam" id="PF13551">
    <property type="entry name" value="HTH_29"/>
    <property type="match status" value="1"/>
</dbReference>
<dbReference type="RefSeq" id="WP_375526156.1">
    <property type="nucleotide sequence ID" value="NZ_JBHILM010000017.1"/>
</dbReference>
<keyword evidence="3" id="KW-1185">Reference proteome</keyword>
<gene>
    <name evidence="2" type="ORF">ACE3NQ_15845</name>
</gene>
<dbReference type="Pfam" id="PF13592">
    <property type="entry name" value="HTH_33"/>
    <property type="match status" value="1"/>
</dbReference>
<feature type="domain" description="Winged helix-turn helix" evidence="1">
    <location>
        <begin position="106"/>
        <end position="163"/>
    </location>
</feature>
<accession>A0ABV5B9N2</accession>
<evidence type="ECO:0000313" key="3">
    <source>
        <dbReference type="Proteomes" id="UP001580407"/>
    </source>
</evidence>
<dbReference type="SUPFAM" id="SSF46689">
    <property type="entry name" value="Homeodomain-like"/>
    <property type="match status" value="1"/>
</dbReference>
<evidence type="ECO:0000259" key="1">
    <source>
        <dbReference type="Pfam" id="PF13592"/>
    </source>
</evidence>
<comment type="caution">
    <text evidence="2">The sequence shown here is derived from an EMBL/GenBank/DDBJ whole genome shotgun (WGS) entry which is preliminary data.</text>
</comment>
<sequence>MQTTIDEKHKLEMALRETSDKRMYERYLAVLQHLEGRTIREIAKIIKRTEKTAGGYIHSYHEGGLEALALGHSPGKPHRLSDEQEKQLADTIATKRPVDVGIEAKYTWTLKLAILFVEREFGKTFTERGMSKLLHRLGFSRTKATYTLELADPEEQAAFKQETFPALKKSF</sequence>
<dbReference type="InterPro" id="IPR009057">
    <property type="entry name" value="Homeodomain-like_sf"/>
</dbReference>
<dbReference type="Proteomes" id="UP001580407">
    <property type="component" value="Unassembled WGS sequence"/>
</dbReference>
<protein>
    <submittedName>
        <fullName evidence="2">Transposase</fullName>
    </submittedName>
</protein>
<name>A0ABV5B9N2_9BACL</name>
<reference evidence="2 3" key="1">
    <citation type="submission" date="2024-09" db="EMBL/GenBank/DDBJ databases">
        <authorList>
            <person name="Ruan L."/>
        </authorList>
    </citation>
    <scope>NUCLEOTIDE SEQUENCE [LARGE SCALE GENOMIC DNA]</scope>
    <source>
        <strain evidence="2 3">D33</strain>
    </source>
</reference>
<proteinExistence type="predicted"/>
<dbReference type="EMBL" id="JBHILM010000017">
    <property type="protein sequence ID" value="MFB5682400.1"/>
    <property type="molecule type" value="Genomic_DNA"/>
</dbReference>